<dbReference type="Proteomes" id="UP000053676">
    <property type="component" value="Unassembled WGS sequence"/>
</dbReference>
<dbReference type="Gene3D" id="1.10.8.10">
    <property type="entry name" value="DNA helicase RuvA subunit, C-terminal domain"/>
    <property type="match status" value="1"/>
</dbReference>
<name>W2SWH1_NECAM</name>
<proteinExistence type="predicted"/>
<dbReference type="AlphaFoldDB" id="W2SWH1"/>
<dbReference type="SUPFAM" id="SSF46934">
    <property type="entry name" value="UBA-like"/>
    <property type="match status" value="1"/>
</dbReference>
<sequence>MYFAVEITAEDTKELEVMFPGVDREVIRCVLEESRAYGSQTWFLAVPYLAIFHLSHIDIYELDSSHGGSHLYAQLHYGSENEI</sequence>
<evidence type="ECO:0000313" key="2">
    <source>
        <dbReference type="Proteomes" id="UP000053676"/>
    </source>
</evidence>
<dbReference type="KEGG" id="nai:NECAME_04355"/>
<keyword evidence="2" id="KW-1185">Reference proteome</keyword>
<dbReference type="EMBL" id="KI662023">
    <property type="protein sequence ID" value="ETN73047.1"/>
    <property type="molecule type" value="Genomic_DNA"/>
</dbReference>
<dbReference type="OrthoDB" id="9942608at2759"/>
<organism evidence="1 2">
    <name type="scientific">Necator americanus</name>
    <name type="common">Human hookworm</name>
    <dbReference type="NCBI Taxonomy" id="51031"/>
    <lineage>
        <taxon>Eukaryota</taxon>
        <taxon>Metazoa</taxon>
        <taxon>Ecdysozoa</taxon>
        <taxon>Nematoda</taxon>
        <taxon>Chromadorea</taxon>
        <taxon>Rhabditida</taxon>
        <taxon>Rhabditina</taxon>
        <taxon>Rhabditomorpha</taxon>
        <taxon>Strongyloidea</taxon>
        <taxon>Ancylostomatidae</taxon>
        <taxon>Bunostominae</taxon>
        <taxon>Necator</taxon>
    </lineage>
</organism>
<evidence type="ECO:0000313" key="1">
    <source>
        <dbReference type="EMBL" id="ETN73047.1"/>
    </source>
</evidence>
<accession>W2SWH1</accession>
<dbReference type="InterPro" id="IPR009060">
    <property type="entry name" value="UBA-like_sf"/>
</dbReference>
<protein>
    <submittedName>
        <fullName evidence="1">Uncharacterized protein</fullName>
    </submittedName>
</protein>
<gene>
    <name evidence="1" type="ORF">NECAME_04355</name>
</gene>
<reference evidence="2" key="1">
    <citation type="journal article" date="2014" name="Nat. Genet.">
        <title>Genome of the human hookworm Necator americanus.</title>
        <authorList>
            <person name="Tang Y.T."/>
            <person name="Gao X."/>
            <person name="Rosa B.A."/>
            <person name="Abubucker S."/>
            <person name="Hallsworth-Pepin K."/>
            <person name="Martin J."/>
            <person name="Tyagi R."/>
            <person name="Heizer E."/>
            <person name="Zhang X."/>
            <person name="Bhonagiri-Palsikar V."/>
            <person name="Minx P."/>
            <person name="Warren W.C."/>
            <person name="Wang Q."/>
            <person name="Zhan B."/>
            <person name="Hotez P.J."/>
            <person name="Sternberg P.W."/>
            <person name="Dougall A."/>
            <person name="Gaze S.T."/>
            <person name="Mulvenna J."/>
            <person name="Sotillo J."/>
            <person name="Ranganathan S."/>
            <person name="Rabelo E.M."/>
            <person name="Wilson R.K."/>
            <person name="Felgner P.L."/>
            <person name="Bethony J."/>
            <person name="Hawdon J.M."/>
            <person name="Gasser R.B."/>
            <person name="Loukas A."/>
            <person name="Mitreva M."/>
        </authorList>
    </citation>
    <scope>NUCLEOTIDE SEQUENCE [LARGE SCALE GENOMIC DNA]</scope>
</reference>